<accession>A0A1Y2ER83</accession>
<evidence type="ECO:0000256" key="3">
    <source>
        <dbReference type="ARBA" id="ARBA00022801"/>
    </source>
</evidence>
<dbReference type="SUPFAM" id="SSF53474">
    <property type="entry name" value="alpha/beta-Hydrolases"/>
    <property type="match status" value="1"/>
</dbReference>
<sequence>MKQLTSLLLLLGASSTLVHAYNDCVGCEVLYIDDYKWGVENNDWCLITSKCDNTQSGQCFSYPSYKCCQGCTFKDGWYTIKNTGSGKYLQVQNGRASDSANVVIGSNAQKWKIQNIGDGYVTILSMYGDYMLDVANGEDVDGANVQIYSSYGGDPQQFIIAETSRSNVYVIGSKVSEGNKVIDIEHESTEEGSNVHQWTNSEKSNQTWVIESVSAPSDEEINPPKSSSNFSYQSAMSYRDAPGNYLQPCQQAGRIVKEYYNGINGSNSLNVYLPYGYNSNQQYNIFYLMHGGGENENTIFGSDVYLQYIIDHLIMNGELEPLIIVTPTFNKCEAQTFYKEFRSSVIPFVEGKYSTYAKSTSESDIRASRMHRAYGGFSMGSVSTWAVLINCLDIVGYFMPLSGDCWEANDAYGKAKAVADAINRSGLRSNEYFIFCATGSDDIAYPNVTPQIEQMKKMSQFIYTSDFSKGNFYYLVAPGKTHWWGYVKHYIYDALPSFSMKVKFK</sequence>
<dbReference type="SUPFAM" id="SSF64571">
    <property type="entry name" value="Cellulose docking domain, dockering"/>
    <property type="match status" value="1"/>
</dbReference>
<dbReference type="Gene3D" id="2.80.10.50">
    <property type="match status" value="2"/>
</dbReference>
<keyword evidence="2" id="KW-0677">Repeat</keyword>
<dbReference type="Pfam" id="PF02013">
    <property type="entry name" value="CBM_10"/>
    <property type="match status" value="1"/>
</dbReference>
<dbReference type="Pfam" id="PF14200">
    <property type="entry name" value="RicinB_lectin_2"/>
    <property type="match status" value="1"/>
</dbReference>
<dbReference type="InterPro" id="IPR000801">
    <property type="entry name" value="Esterase-like"/>
</dbReference>
<dbReference type="EMBL" id="MCOG01000034">
    <property type="protein sequence ID" value="ORY73345.1"/>
    <property type="molecule type" value="Genomic_DNA"/>
</dbReference>
<organism evidence="6 7">
    <name type="scientific">Neocallimastix californiae</name>
    <dbReference type="NCBI Taxonomy" id="1754190"/>
    <lineage>
        <taxon>Eukaryota</taxon>
        <taxon>Fungi</taxon>
        <taxon>Fungi incertae sedis</taxon>
        <taxon>Chytridiomycota</taxon>
        <taxon>Chytridiomycota incertae sedis</taxon>
        <taxon>Neocallimastigomycetes</taxon>
        <taxon>Neocallimastigales</taxon>
        <taxon>Neocallimastigaceae</taxon>
        <taxon>Neocallimastix</taxon>
    </lineage>
</organism>
<dbReference type="InterPro" id="IPR002883">
    <property type="entry name" value="CBM10/Dockerin_dom"/>
</dbReference>
<dbReference type="Gene3D" id="3.90.1220.10">
    <property type="entry name" value="Cellulose docking domain, dockering"/>
    <property type="match status" value="1"/>
</dbReference>
<dbReference type="OrthoDB" id="3192089at2759"/>
<dbReference type="PROSITE" id="PS50231">
    <property type="entry name" value="RICIN_B_LECTIN"/>
    <property type="match status" value="1"/>
</dbReference>
<evidence type="ECO:0000256" key="2">
    <source>
        <dbReference type="ARBA" id="ARBA00022737"/>
    </source>
</evidence>
<gene>
    <name evidence="6" type="ORF">LY90DRAFT_503204</name>
</gene>
<dbReference type="AlphaFoldDB" id="A0A1Y2ER83"/>
<dbReference type="Gene3D" id="3.40.50.1820">
    <property type="entry name" value="alpha/beta hydrolase"/>
    <property type="match status" value="1"/>
</dbReference>
<keyword evidence="7" id="KW-1185">Reference proteome</keyword>
<dbReference type="STRING" id="1754190.A0A1Y2ER83"/>
<dbReference type="Proteomes" id="UP000193920">
    <property type="component" value="Unassembled WGS sequence"/>
</dbReference>
<feature type="chain" id="PRO_5012666209" evidence="4">
    <location>
        <begin position="21"/>
        <end position="505"/>
    </location>
</feature>
<dbReference type="PROSITE" id="PS51763">
    <property type="entry name" value="CBM10"/>
    <property type="match status" value="1"/>
</dbReference>
<evidence type="ECO:0000259" key="5">
    <source>
        <dbReference type="PROSITE" id="PS51763"/>
    </source>
</evidence>
<dbReference type="InterPro" id="IPR029058">
    <property type="entry name" value="AB_hydrolase_fold"/>
</dbReference>
<protein>
    <submittedName>
        <fullName evidence="6">Alpha/beta-hydrolase</fullName>
    </submittedName>
</protein>
<dbReference type="GO" id="GO:0016787">
    <property type="term" value="F:hydrolase activity"/>
    <property type="evidence" value="ECO:0007669"/>
    <property type="project" value="UniProtKB-KW"/>
</dbReference>
<dbReference type="PANTHER" id="PTHR48098:SF1">
    <property type="entry name" value="DIACYLGLYCEROL ACYLTRANSFERASE_MYCOLYLTRANSFERASE AG85A"/>
    <property type="match status" value="1"/>
</dbReference>
<evidence type="ECO:0000313" key="7">
    <source>
        <dbReference type="Proteomes" id="UP000193920"/>
    </source>
</evidence>
<proteinExistence type="predicted"/>
<dbReference type="Pfam" id="PF00756">
    <property type="entry name" value="Esterase"/>
    <property type="match status" value="1"/>
</dbReference>
<dbReference type="PANTHER" id="PTHR48098">
    <property type="entry name" value="ENTEROCHELIN ESTERASE-RELATED"/>
    <property type="match status" value="1"/>
</dbReference>
<evidence type="ECO:0000256" key="4">
    <source>
        <dbReference type="SAM" id="SignalP"/>
    </source>
</evidence>
<dbReference type="CDD" id="cd00161">
    <property type="entry name" value="beta-trefoil_Ricin-like"/>
    <property type="match status" value="1"/>
</dbReference>
<dbReference type="InterPro" id="IPR009034">
    <property type="entry name" value="Dockerin_dom_fun_sf"/>
</dbReference>
<keyword evidence="1 4" id="KW-0732">Signal</keyword>
<evidence type="ECO:0000256" key="1">
    <source>
        <dbReference type="ARBA" id="ARBA00022729"/>
    </source>
</evidence>
<reference evidence="6 7" key="1">
    <citation type="submission" date="2016-08" db="EMBL/GenBank/DDBJ databases">
        <title>A Parts List for Fungal Cellulosomes Revealed by Comparative Genomics.</title>
        <authorList>
            <consortium name="DOE Joint Genome Institute"/>
            <person name="Haitjema C.H."/>
            <person name="Gilmore S.P."/>
            <person name="Henske J.K."/>
            <person name="Solomon K.V."/>
            <person name="De Groot R."/>
            <person name="Kuo A."/>
            <person name="Mondo S.J."/>
            <person name="Salamov A.A."/>
            <person name="Labutti K."/>
            <person name="Zhao Z."/>
            <person name="Chiniquy J."/>
            <person name="Barry K."/>
            <person name="Brewer H.M."/>
            <person name="Purvine S.O."/>
            <person name="Wright A.T."/>
            <person name="Boxma B."/>
            <person name="Van Alen T."/>
            <person name="Hackstein J.H."/>
            <person name="Baker S.E."/>
            <person name="Grigoriev I.V."/>
            <person name="O'Malley M.A."/>
        </authorList>
    </citation>
    <scope>NUCLEOTIDE SEQUENCE [LARGE SCALE GENOMIC DNA]</scope>
    <source>
        <strain evidence="6 7">G1</strain>
    </source>
</reference>
<comment type="caution">
    <text evidence="6">The sequence shown here is derived from an EMBL/GenBank/DDBJ whole genome shotgun (WGS) entry which is preliminary data.</text>
</comment>
<dbReference type="GO" id="GO:0016747">
    <property type="term" value="F:acyltransferase activity, transferring groups other than amino-acyl groups"/>
    <property type="evidence" value="ECO:0007669"/>
    <property type="project" value="TreeGrafter"/>
</dbReference>
<dbReference type="SUPFAM" id="SSF50370">
    <property type="entry name" value="Ricin B-like lectins"/>
    <property type="match status" value="1"/>
</dbReference>
<name>A0A1Y2ER83_9FUNG</name>
<dbReference type="InterPro" id="IPR050583">
    <property type="entry name" value="Mycobacterial_A85_antigen"/>
</dbReference>
<dbReference type="InterPro" id="IPR035992">
    <property type="entry name" value="Ricin_B-like_lectins"/>
</dbReference>
<keyword evidence="3 6" id="KW-0378">Hydrolase</keyword>
<evidence type="ECO:0000313" key="6">
    <source>
        <dbReference type="EMBL" id="ORY73345.1"/>
    </source>
</evidence>
<dbReference type="InterPro" id="IPR000772">
    <property type="entry name" value="Ricin_B_lectin"/>
</dbReference>
<feature type="domain" description="CBM10" evidence="5">
    <location>
        <begin position="12"/>
        <end position="48"/>
    </location>
</feature>
<dbReference type="SMART" id="SM00458">
    <property type="entry name" value="RICIN"/>
    <property type="match status" value="1"/>
</dbReference>
<feature type="signal peptide" evidence="4">
    <location>
        <begin position="1"/>
        <end position="20"/>
    </location>
</feature>